<dbReference type="GO" id="GO:0006310">
    <property type="term" value="P:DNA recombination"/>
    <property type="evidence" value="ECO:0007669"/>
    <property type="project" value="UniProtKB-KW"/>
</dbReference>
<evidence type="ECO:0000313" key="2">
    <source>
        <dbReference type="EMBL" id="KAG1296073.1"/>
    </source>
</evidence>
<proteinExistence type="predicted"/>
<dbReference type="GO" id="GO:0015074">
    <property type="term" value="P:DNA integration"/>
    <property type="evidence" value="ECO:0007669"/>
    <property type="project" value="InterPro"/>
</dbReference>
<keyword evidence="3" id="KW-1185">Reference proteome</keyword>
<dbReference type="EMBL" id="JAANQT010005072">
    <property type="protein sequence ID" value="KAG1296073.1"/>
    <property type="molecule type" value="Genomic_DNA"/>
</dbReference>
<dbReference type="GO" id="GO:0003677">
    <property type="term" value="F:DNA binding"/>
    <property type="evidence" value="ECO:0007669"/>
    <property type="project" value="InterPro"/>
</dbReference>
<dbReference type="PANTHER" id="PTHR35617">
    <property type="entry name" value="PHAGE_INTEGRASE DOMAIN-CONTAINING PROTEIN"/>
    <property type="match status" value="1"/>
</dbReference>
<evidence type="ECO:0000256" key="1">
    <source>
        <dbReference type="ARBA" id="ARBA00023172"/>
    </source>
</evidence>
<keyword evidence="1" id="KW-0233">DNA recombination</keyword>
<name>A0A9P7BKY5_RHIOR</name>
<gene>
    <name evidence="2" type="ORF">G6F64_013248</name>
</gene>
<dbReference type="Proteomes" id="UP000716291">
    <property type="component" value="Unassembled WGS sequence"/>
</dbReference>
<dbReference type="SUPFAM" id="SSF56349">
    <property type="entry name" value="DNA breaking-rejoining enzymes"/>
    <property type="match status" value="1"/>
</dbReference>
<sequence>MGRPRSDVGRLQHRDVKFITSEMSNNLEGVVLHIRTQKESQVKTSKLGLVDDKEVCLVSTLFVFMHKTKDCRVHLPEDHTLFLSYIQHQTKPPSSVRTATVGKWIHEAMKEAGVNPVFKAHSIRSASSTKAVMLGTPIDKVKEHANWSLKSNTFEKYYYKPHQRLHQSTAIQNSIFLSAEKRITLEVEAESTGIVLGTTNNTKVDEAKTENVIHTRLWYSCDI</sequence>
<accession>A0A9P7BKY5</accession>
<evidence type="ECO:0000313" key="3">
    <source>
        <dbReference type="Proteomes" id="UP000716291"/>
    </source>
</evidence>
<dbReference type="InterPro" id="IPR011010">
    <property type="entry name" value="DNA_brk_join_enz"/>
</dbReference>
<evidence type="ECO:0008006" key="4">
    <source>
        <dbReference type="Google" id="ProtNLM"/>
    </source>
</evidence>
<dbReference type="Gene3D" id="1.10.443.10">
    <property type="entry name" value="Intergrase catalytic core"/>
    <property type="match status" value="1"/>
</dbReference>
<dbReference type="PANTHER" id="PTHR35617:SF3">
    <property type="entry name" value="CORE-BINDING (CB) DOMAIN-CONTAINING PROTEIN"/>
    <property type="match status" value="1"/>
</dbReference>
<protein>
    <recommendedName>
        <fullName evidence="4">Tyr recombinase domain-containing protein</fullName>
    </recommendedName>
</protein>
<comment type="caution">
    <text evidence="2">The sequence shown here is derived from an EMBL/GenBank/DDBJ whole genome shotgun (WGS) entry which is preliminary data.</text>
</comment>
<dbReference type="InterPro" id="IPR013762">
    <property type="entry name" value="Integrase-like_cat_sf"/>
</dbReference>
<reference evidence="2" key="1">
    <citation type="journal article" date="2020" name="Microb. Genom.">
        <title>Genetic diversity of clinical and environmental Mucorales isolates obtained from an investigation of mucormycosis cases among solid organ transplant recipients.</title>
        <authorList>
            <person name="Nguyen M.H."/>
            <person name="Kaul D."/>
            <person name="Muto C."/>
            <person name="Cheng S.J."/>
            <person name="Richter R.A."/>
            <person name="Bruno V.M."/>
            <person name="Liu G."/>
            <person name="Beyhan S."/>
            <person name="Sundermann A.J."/>
            <person name="Mounaud S."/>
            <person name="Pasculle A.W."/>
            <person name="Nierman W.C."/>
            <person name="Driscoll E."/>
            <person name="Cumbie R."/>
            <person name="Clancy C.J."/>
            <person name="Dupont C.L."/>
        </authorList>
    </citation>
    <scope>NUCLEOTIDE SEQUENCE</scope>
    <source>
        <strain evidence="2">GL11</strain>
    </source>
</reference>
<dbReference type="AlphaFoldDB" id="A0A9P7BKY5"/>
<organism evidence="2 3">
    <name type="scientific">Rhizopus oryzae</name>
    <name type="common">Mucormycosis agent</name>
    <name type="synonym">Rhizopus arrhizus var. delemar</name>
    <dbReference type="NCBI Taxonomy" id="64495"/>
    <lineage>
        <taxon>Eukaryota</taxon>
        <taxon>Fungi</taxon>
        <taxon>Fungi incertae sedis</taxon>
        <taxon>Mucoromycota</taxon>
        <taxon>Mucoromycotina</taxon>
        <taxon>Mucoromycetes</taxon>
        <taxon>Mucorales</taxon>
        <taxon>Mucorineae</taxon>
        <taxon>Rhizopodaceae</taxon>
        <taxon>Rhizopus</taxon>
    </lineage>
</organism>